<sequence>MSSRRSRQAPALRPDALPSGETGIDTGTVELERDPDRPNGVMVYVNGVESSYVDLADAEHLEFEYMQQMRLVIDALHPAGSPVRAVHLGGAACAFPRAIARQRPRSRQLVVELDAELARLAREWFDLPRAPELRVRTQDAREAVSTLRSGEWDAVVRDVFTGNRVPTHVRTVEFVTDVARTLADDGVYLANGVDSPPLRETRREVATVRDVFDHVALAVEPAIWRGRRFGNVVVIGAHVPLPLEQLRRGMLALPLPVRLVTGDELRTFAGGALPWRDAPVSTDGTDPAAAPENDDAARPVGTSRIDG</sequence>
<evidence type="ECO:0000313" key="4">
    <source>
        <dbReference type="Proteomes" id="UP000007962"/>
    </source>
</evidence>
<name>C5BW74_BEUC1</name>
<dbReference type="RefSeq" id="WP_015882915.1">
    <property type="nucleotide sequence ID" value="NC_012669.1"/>
</dbReference>
<dbReference type="InterPro" id="IPR029063">
    <property type="entry name" value="SAM-dependent_MTases_sf"/>
</dbReference>
<accession>C5BW74</accession>
<dbReference type="Gene3D" id="3.40.50.150">
    <property type="entry name" value="Vaccinia Virus protein VP39"/>
    <property type="match status" value="1"/>
</dbReference>
<dbReference type="KEGG" id="bcv:Bcav_2425"/>
<feature type="region of interest" description="Disordered" evidence="2">
    <location>
        <begin position="276"/>
        <end position="307"/>
    </location>
</feature>
<evidence type="ECO:0000256" key="1">
    <source>
        <dbReference type="ARBA" id="ARBA00023115"/>
    </source>
</evidence>
<evidence type="ECO:0008006" key="5">
    <source>
        <dbReference type="Google" id="ProtNLM"/>
    </source>
</evidence>
<dbReference type="CDD" id="cd02440">
    <property type="entry name" value="AdoMet_MTases"/>
    <property type="match status" value="1"/>
</dbReference>
<keyword evidence="1" id="KW-0620">Polyamine biosynthesis</keyword>
<dbReference type="PANTHER" id="PTHR43317:SF1">
    <property type="entry name" value="THERMOSPERMINE SYNTHASE ACAULIS5"/>
    <property type="match status" value="1"/>
</dbReference>
<dbReference type="SUPFAM" id="SSF53335">
    <property type="entry name" value="S-adenosyl-L-methionine-dependent methyltransferases"/>
    <property type="match status" value="1"/>
</dbReference>
<dbReference type="AlphaFoldDB" id="C5BW74"/>
<proteinExistence type="predicted"/>
<dbReference type="PANTHER" id="PTHR43317">
    <property type="entry name" value="THERMOSPERMINE SYNTHASE ACAULIS5"/>
    <property type="match status" value="1"/>
</dbReference>
<reference evidence="3 4" key="1">
    <citation type="journal article" date="2009" name="Stand. Genomic Sci.">
        <title>Complete genome sequence of Beutenbergia cavernae type strain (HKI 0122).</title>
        <authorList>
            <person name="Land M."/>
            <person name="Pukall R."/>
            <person name="Abt B."/>
            <person name="Goker M."/>
            <person name="Rohde M."/>
            <person name="Glavina Del Rio T."/>
            <person name="Tice H."/>
            <person name="Copeland A."/>
            <person name="Cheng J.F."/>
            <person name="Lucas S."/>
            <person name="Chen F."/>
            <person name="Nolan M."/>
            <person name="Bruce D."/>
            <person name="Goodwin L."/>
            <person name="Pitluck S."/>
            <person name="Ivanova N."/>
            <person name="Mavromatis K."/>
            <person name="Ovchinnikova G."/>
            <person name="Pati A."/>
            <person name="Chen A."/>
            <person name="Palaniappan K."/>
            <person name="Hauser L."/>
            <person name="Chang Y.J."/>
            <person name="Jefferies C.C."/>
            <person name="Saunders E."/>
            <person name="Brettin T."/>
            <person name="Detter J.C."/>
            <person name="Han C."/>
            <person name="Chain P."/>
            <person name="Bristow J."/>
            <person name="Eisen J.A."/>
            <person name="Markowitz V."/>
            <person name="Hugenholtz P."/>
            <person name="Kyrpides N.C."/>
            <person name="Klenk H.P."/>
            <person name="Lapidus A."/>
        </authorList>
    </citation>
    <scope>NUCLEOTIDE SEQUENCE [LARGE SCALE GENOMIC DNA]</scope>
    <source>
        <strain evidence="4">ATCC BAA-8 / DSM 12333 / NBRC 16432</strain>
    </source>
</reference>
<dbReference type="GO" id="GO:0006596">
    <property type="term" value="P:polyamine biosynthetic process"/>
    <property type="evidence" value="ECO:0007669"/>
    <property type="project" value="UniProtKB-KW"/>
</dbReference>
<protein>
    <recommendedName>
        <fullName evidence="5">Spermidine synthase</fullName>
    </recommendedName>
</protein>
<dbReference type="NCBIfam" id="NF037959">
    <property type="entry name" value="MFS_SpdSyn"/>
    <property type="match status" value="1"/>
</dbReference>
<keyword evidence="4" id="KW-1185">Reference proteome</keyword>
<dbReference type="EMBL" id="CP001618">
    <property type="protein sequence ID" value="ACQ80675.1"/>
    <property type="molecule type" value="Genomic_DNA"/>
</dbReference>
<feature type="region of interest" description="Disordered" evidence="2">
    <location>
        <begin position="1"/>
        <end position="35"/>
    </location>
</feature>
<dbReference type="eggNOG" id="COG0421">
    <property type="taxonomic scope" value="Bacteria"/>
</dbReference>
<evidence type="ECO:0000313" key="3">
    <source>
        <dbReference type="EMBL" id="ACQ80675.1"/>
    </source>
</evidence>
<dbReference type="Proteomes" id="UP000007962">
    <property type="component" value="Chromosome"/>
</dbReference>
<dbReference type="HOGENOM" id="CLU_068637_2_0_11"/>
<evidence type="ECO:0000256" key="2">
    <source>
        <dbReference type="SAM" id="MobiDB-lite"/>
    </source>
</evidence>
<gene>
    <name evidence="3" type="ordered locus">Bcav_2425</name>
</gene>
<dbReference type="STRING" id="471853.Bcav_2425"/>
<organism evidence="3 4">
    <name type="scientific">Beutenbergia cavernae (strain ATCC BAA-8 / DSM 12333 / CCUG 43141 / JCM 11478 / NBRC 16432 / NCIMB 13614 / HKI 0122)</name>
    <dbReference type="NCBI Taxonomy" id="471853"/>
    <lineage>
        <taxon>Bacteria</taxon>
        <taxon>Bacillati</taxon>
        <taxon>Actinomycetota</taxon>
        <taxon>Actinomycetes</taxon>
        <taxon>Micrococcales</taxon>
        <taxon>Beutenbergiaceae</taxon>
        <taxon>Beutenbergia</taxon>
    </lineage>
</organism>